<dbReference type="EMBL" id="KZ613497">
    <property type="protein sequence ID" value="PMD17942.1"/>
    <property type="molecule type" value="Genomic_DNA"/>
</dbReference>
<name>A0A2J6PV89_9HELO</name>
<protein>
    <submittedName>
        <fullName evidence="1">Uncharacterized protein</fullName>
    </submittedName>
</protein>
<dbReference type="AlphaFoldDB" id="A0A2J6PV89"/>
<accession>A0A2J6PV89</accession>
<proteinExistence type="predicted"/>
<evidence type="ECO:0000313" key="2">
    <source>
        <dbReference type="Proteomes" id="UP000235672"/>
    </source>
</evidence>
<keyword evidence="2" id="KW-1185">Reference proteome</keyword>
<sequence>MPPAKQIANDKLRSLPGNAGTIHFNKNFRLDMQGLTTKYRFWNLQIQINKETTLTSLKTLSGTTIATVICPQQFDAKELKAMFIQSAETKQRLGPEG</sequence>
<dbReference type="Proteomes" id="UP000235672">
    <property type="component" value="Unassembled WGS sequence"/>
</dbReference>
<gene>
    <name evidence="1" type="ORF">NA56DRAFT_707350</name>
</gene>
<organism evidence="1 2">
    <name type="scientific">Hyaloscypha hepaticicola</name>
    <dbReference type="NCBI Taxonomy" id="2082293"/>
    <lineage>
        <taxon>Eukaryota</taxon>
        <taxon>Fungi</taxon>
        <taxon>Dikarya</taxon>
        <taxon>Ascomycota</taxon>
        <taxon>Pezizomycotina</taxon>
        <taxon>Leotiomycetes</taxon>
        <taxon>Helotiales</taxon>
        <taxon>Hyaloscyphaceae</taxon>
        <taxon>Hyaloscypha</taxon>
    </lineage>
</organism>
<evidence type="ECO:0000313" key="1">
    <source>
        <dbReference type="EMBL" id="PMD17942.1"/>
    </source>
</evidence>
<reference evidence="1 2" key="1">
    <citation type="submission" date="2016-05" db="EMBL/GenBank/DDBJ databases">
        <title>A degradative enzymes factory behind the ericoid mycorrhizal symbiosis.</title>
        <authorList>
            <consortium name="DOE Joint Genome Institute"/>
            <person name="Martino E."/>
            <person name="Morin E."/>
            <person name="Grelet G."/>
            <person name="Kuo A."/>
            <person name="Kohler A."/>
            <person name="Daghino S."/>
            <person name="Barry K."/>
            <person name="Choi C."/>
            <person name="Cichocki N."/>
            <person name="Clum A."/>
            <person name="Copeland A."/>
            <person name="Hainaut M."/>
            <person name="Haridas S."/>
            <person name="Labutti K."/>
            <person name="Lindquist E."/>
            <person name="Lipzen A."/>
            <person name="Khouja H.-R."/>
            <person name="Murat C."/>
            <person name="Ohm R."/>
            <person name="Olson A."/>
            <person name="Spatafora J."/>
            <person name="Veneault-Fourrey C."/>
            <person name="Henrissat B."/>
            <person name="Grigoriev I."/>
            <person name="Martin F."/>
            <person name="Perotto S."/>
        </authorList>
    </citation>
    <scope>NUCLEOTIDE SEQUENCE [LARGE SCALE GENOMIC DNA]</scope>
    <source>
        <strain evidence="1 2">UAMH 7357</strain>
    </source>
</reference>
<dbReference type="OrthoDB" id="3521506at2759"/>